<evidence type="ECO:0000313" key="1">
    <source>
        <dbReference type="EMBL" id="OIQ67605.1"/>
    </source>
</evidence>
<reference evidence="1" key="1">
    <citation type="submission" date="2016-10" db="EMBL/GenBank/DDBJ databases">
        <title>Sequence of Gallionella enrichment culture.</title>
        <authorList>
            <person name="Poehlein A."/>
            <person name="Muehling M."/>
            <person name="Daniel R."/>
        </authorList>
    </citation>
    <scope>NUCLEOTIDE SEQUENCE</scope>
</reference>
<organism evidence="1">
    <name type="scientific">mine drainage metagenome</name>
    <dbReference type="NCBI Taxonomy" id="410659"/>
    <lineage>
        <taxon>unclassified sequences</taxon>
        <taxon>metagenomes</taxon>
        <taxon>ecological metagenomes</taxon>
    </lineage>
</organism>
<gene>
    <name evidence="1" type="ORF">GALL_508150</name>
</gene>
<comment type="caution">
    <text evidence="1">The sequence shown here is derived from an EMBL/GenBank/DDBJ whole genome shotgun (WGS) entry which is preliminary data.</text>
</comment>
<accession>A0A1J5PVI8</accession>
<sequence>MLRTVTIGSCVSVQGMFVRQLDDGKIAVRVDERTFIGTPVPAPIKLN</sequence>
<dbReference type="AlphaFoldDB" id="A0A1J5PVI8"/>
<protein>
    <submittedName>
        <fullName evidence="1">Uncharacterized protein</fullName>
    </submittedName>
</protein>
<proteinExistence type="predicted"/>
<dbReference type="EMBL" id="MLJW01005823">
    <property type="protein sequence ID" value="OIQ67605.1"/>
    <property type="molecule type" value="Genomic_DNA"/>
</dbReference>
<name>A0A1J5PVI8_9ZZZZ</name>